<protein>
    <submittedName>
        <fullName evidence="1">Uncharacterized protein</fullName>
    </submittedName>
</protein>
<evidence type="ECO:0000313" key="2">
    <source>
        <dbReference type="Proteomes" id="UP000236291"/>
    </source>
</evidence>
<proteinExistence type="predicted"/>
<dbReference type="Proteomes" id="UP000236291">
    <property type="component" value="Unassembled WGS sequence"/>
</dbReference>
<feature type="non-terminal residue" evidence="1">
    <location>
        <position position="1"/>
    </location>
</feature>
<accession>A0A2K3K9V5</accession>
<comment type="caution">
    <text evidence="1">The sequence shown here is derived from an EMBL/GenBank/DDBJ whole genome shotgun (WGS) entry which is preliminary data.</text>
</comment>
<dbReference type="AlphaFoldDB" id="A0A2K3K9V5"/>
<sequence>TSVGAPVTTSVYNRQVLIHLDQHLSTVCQEFHLKILTGQAQARQSLARPSLFPPLAKSDHVAQRP</sequence>
<organism evidence="1 2">
    <name type="scientific">Trifolium pratense</name>
    <name type="common">Red clover</name>
    <dbReference type="NCBI Taxonomy" id="57577"/>
    <lineage>
        <taxon>Eukaryota</taxon>
        <taxon>Viridiplantae</taxon>
        <taxon>Streptophyta</taxon>
        <taxon>Embryophyta</taxon>
        <taxon>Tracheophyta</taxon>
        <taxon>Spermatophyta</taxon>
        <taxon>Magnoliopsida</taxon>
        <taxon>eudicotyledons</taxon>
        <taxon>Gunneridae</taxon>
        <taxon>Pentapetalae</taxon>
        <taxon>rosids</taxon>
        <taxon>fabids</taxon>
        <taxon>Fabales</taxon>
        <taxon>Fabaceae</taxon>
        <taxon>Papilionoideae</taxon>
        <taxon>50 kb inversion clade</taxon>
        <taxon>NPAAA clade</taxon>
        <taxon>Hologalegina</taxon>
        <taxon>IRL clade</taxon>
        <taxon>Trifolieae</taxon>
        <taxon>Trifolium</taxon>
    </lineage>
</organism>
<evidence type="ECO:0000313" key="1">
    <source>
        <dbReference type="EMBL" id="PNX63080.1"/>
    </source>
</evidence>
<reference evidence="1 2" key="2">
    <citation type="journal article" date="2017" name="Front. Plant Sci.">
        <title>Gene Classification and Mining of Molecular Markers Useful in Red Clover (Trifolium pratense) Breeding.</title>
        <authorList>
            <person name="Istvanek J."/>
            <person name="Dluhosova J."/>
            <person name="Dluhos P."/>
            <person name="Patkova L."/>
            <person name="Nedelnik J."/>
            <person name="Repkova J."/>
        </authorList>
    </citation>
    <scope>NUCLEOTIDE SEQUENCE [LARGE SCALE GENOMIC DNA]</scope>
    <source>
        <strain evidence="2">cv. Tatra</strain>
        <tissue evidence="1">Young leaves</tissue>
    </source>
</reference>
<dbReference type="EMBL" id="ASHM01089432">
    <property type="protein sequence ID" value="PNX63080.1"/>
    <property type="molecule type" value="Genomic_DNA"/>
</dbReference>
<reference evidence="1 2" key="1">
    <citation type="journal article" date="2014" name="Am. J. Bot.">
        <title>Genome assembly and annotation for red clover (Trifolium pratense; Fabaceae).</title>
        <authorList>
            <person name="Istvanek J."/>
            <person name="Jaros M."/>
            <person name="Krenek A."/>
            <person name="Repkova J."/>
        </authorList>
    </citation>
    <scope>NUCLEOTIDE SEQUENCE [LARGE SCALE GENOMIC DNA]</scope>
    <source>
        <strain evidence="2">cv. Tatra</strain>
        <tissue evidence="1">Young leaves</tissue>
    </source>
</reference>
<gene>
    <name evidence="1" type="ORF">L195_g053328</name>
</gene>
<name>A0A2K3K9V5_TRIPR</name>